<dbReference type="AlphaFoldDB" id="A0A0G1IXR2"/>
<evidence type="ECO:0000313" key="2">
    <source>
        <dbReference type="Proteomes" id="UP000033945"/>
    </source>
</evidence>
<protein>
    <submittedName>
        <fullName evidence="1">Uncharacterized protein</fullName>
    </submittedName>
</protein>
<name>A0A0G1IXR2_9BACT</name>
<dbReference type="EMBL" id="LCIT01000001">
    <property type="protein sequence ID" value="KKT63875.1"/>
    <property type="molecule type" value="Genomic_DNA"/>
</dbReference>
<organism evidence="1 2">
    <name type="scientific">Candidatus Giovannonibacteria bacterium GW2011_GWA2_44_26</name>
    <dbReference type="NCBI Taxonomy" id="1618648"/>
    <lineage>
        <taxon>Bacteria</taxon>
        <taxon>Candidatus Giovannoniibacteriota</taxon>
    </lineage>
</organism>
<sequence>MSAPPVLLDRAREGIEKALDPVRLEKYRKIRQSYVIKPFMSQILTKREAIEFLGIDEKIFNNFFKNAEEFKNIPRSNGRGFFRFDKEELENWLKSYKWRSIALDINDYALCLDFALAQHFRGYVLSDWGSARQREFGQKITNWVKGQLAEVAVKKFFKNEFEVNIELDFRIYEDIVPQDIIGVVENGKNRNPRIGIGIKSSKPKSAFLILGENEVNLKERRSDVYIFCRPDIPDDHLLRITHERIIDLVKKQQHYPSYKDKMPEFTNIPCEIAGWCNIDELEKIEASKIPGLEDAIGFRYVKKTGNLHKDKESWKKLLNRL</sequence>
<proteinExistence type="predicted"/>
<accession>A0A0G1IXR2</accession>
<evidence type="ECO:0000313" key="1">
    <source>
        <dbReference type="EMBL" id="KKT63875.1"/>
    </source>
</evidence>
<reference evidence="1 2" key="1">
    <citation type="journal article" date="2015" name="Nature">
        <title>rRNA introns, odd ribosomes, and small enigmatic genomes across a large radiation of phyla.</title>
        <authorList>
            <person name="Brown C.T."/>
            <person name="Hug L.A."/>
            <person name="Thomas B.C."/>
            <person name="Sharon I."/>
            <person name="Castelle C.J."/>
            <person name="Singh A."/>
            <person name="Wilkins M.J."/>
            <person name="Williams K.H."/>
            <person name="Banfield J.F."/>
        </authorList>
    </citation>
    <scope>NUCLEOTIDE SEQUENCE [LARGE SCALE GENOMIC DNA]</scope>
</reference>
<comment type="caution">
    <text evidence="1">The sequence shown here is derived from an EMBL/GenBank/DDBJ whole genome shotgun (WGS) entry which is preliminary data.</text>
</comment>
<gene>
    <name evidence="1" type="ORF">UW55_C0001G0168</name>
</gene>
<dbReference type="Proteomes" id="UP000033945">
    <property type="component" value="Unassembled WGS sequence"/>
</dbReference>